<organism evidence="2 3">
    <name type="scientific">Acorus calamus</name>
    <name type="common">Sweet flag</name>
    <dbReference type="NCBI Taxonomy" id="4465"/>
    <lineage>
        <taxon>Eukaryota</taxon>
        <taxon>Viridiplantae</taxon>
        <taxon>Streptophyta</taxon>
        <taxon>Embryophyta</taxon>
        <taxon>Tracheophyta</taxon>
        <taxon>Spermatophyta</taxon>
        <taxon>Magnoliopsida</taxon>
        <taxon>Liliopsida</taxon>
        <taxon>Acoraceae</taxon>
        <taxon>Acorus</taxon>
    </lineage>
</organism>
<name>A0AAV9DIG3_ACOCL</name>
<evidence type="ECO:0000313" key="3">
    <source>
        <dbReference type="Proteomes" id="UP001180020"/>
    </source>
</evidence>
<accession>A0AAV9DIG3</accession>
<reference evidence="2" key="1">
    <citation type="journal article" date="2023" name="Nat. Commun.">
        <title>Diploid and tetraploid genomes of Acorus and the evolution of monocots.</title>
        <authorList>
            <person name="Ma L."/>
            <person name="Liu K.W."/>
            <person name="Li Z."/>
            <person name="Hsiao Y.Y."/>
            <person name="Qi Y."/>
            <person name="Fu T."/>
            <person name="Tang G.D."/>
            <person name="Zhang D."/>
            <person name="Sun W.H."/>
            <person name="Liu D.K."/>
            <person name="Li Y."/>
            <person name="Chen G.Z."/>
            <person name="Liu X.D."/>
            <person name="Liao X.Y."/>
            <person name="Jiang Y.T."/>
            <person name="Yu X."/>
            <person name="Hao Y."/>
            <person name="Huang J."/>
            <person name="Zhao X.W."/>
            <person name="Ke S."/>
            <person name="Chen Y.Y."/>
            <person name="Wu W.L."/>
            <person name="Hsu J.L."/>
            <person name="Lin Y.F."/>
            <person name="Huang M.D."/>
            <person name="Li C.Y."/>
            <person name="Huang L."/>
            <person name="Wang Z.W."/>
            <person name="Zhao X."/>
            <person name="Zhong W.Y."/>
            <person name="Peng D.H."/>
            <person name="Ahmad S."/>
            <person name="Lan S."/>
            <person name="Zhang J.S."/>
            <person name="Tsai W.C."/>
            <person name="Van de Peer Y."/>
            <person name="Liu Z.J."/>
        </authorList>
    </citation>
    <scope>NUCLEOTIDE SEQUENCE</scope>
    <source>
        <strain evidence="2">CP</strain>
    </source>
</reference>
<feature type="chain" id="PRO_5043956334" evidence="1">
    <location>
        <begin position="27"/>
        <end position="64"/>
    </location>
</feature>
<dbReference type="Proteomes" id="UP001180020">
    <property type="component" value="Unassembled WGS sequence"/>
</dbReference>
<comment type="caution">
    <text evidence="2">The sequence shown here is derived from an EMBL/GenBank/DDBJ whole genome shotgun (WGS) entry which is preliminary data.</text>
</comment>
<gene>
    <name evidence="2" type="ORF">QJS10_CPB13g01108</name>
</gene>
<keyword evidence="1" id="KW-0732">Signal</keyword>
<feature type="signal peptide" evidence="1">
    <location>
        <begin position="1"/>
        <end position="26"/>
    </location>
</feature>
<reference evidence="2" key="2">
    <citation type="submission" date="2023-06" db="EMBL/GenBank/DDBJ databases">
        <authorList>
            <person name="Ma L."/>
            <person name="Liu K.-W."/>
            <person name="Li Z."/>
            <person name="Hsiao Y.-Y."/>
            <person name="Qi Y."/>
            <person name="Fu T."/>
            <person name="Tang G."/>
            <person name="Zhang D."/>
            <person name="Sun W.-H."/>
            <person name="Liu D.-K."/>
            <person name="Li Y."/>
            <person name="Chen G.-Z."/>
            <person name="Liu X.-D."/>
            <person name="Liao X.-Y."/>
            <person name="Jiang Y.-T."/>
            <person name="Yu X."/>
            <person name="Hao Y."/>
            <person name="Huang J."/>
            <person name="Zhao X.-W."/>
            <person name="Ke S."/>
            <person name="Chen Y.-Y."/>
            <person name="Wu W.-L."/>
            <person name="Hsu J.-L."/>
            <person name="Lin Y.-F."/>
            <person name="Huang M.-D."/>
            <person name="Li C.-Y."/>
            <person name="Huang L."/>
            <person name="Wang Z.-W."/>
            <person name="Zhao X."/>
            <person name="Zhong W.-Y."/>
            <person name="Peng D.-H."/>
            <person name="Ahmad S."/>
            <person name="Lan S."/>
            <person name="Zhang J.-S."/>
            <person name="Tsai W.-C."/>
            <person name="Van De Peer Y."/>
            <person name="Liu Z.-J."/>
        </authorList>
    </citation>
    <scope>NUCLEOTIDE SEQUENCE</scope>
    <source>
        <strain evidence="2">CP</strain>
        <tissue evidence="2">Leaves</tissue>
    </source>
</reference>
<dbReference type="EMBL" id="JAUJYO010000013">
    <property type="protein sequence ID" value="KAK1300839.1"/>
    <property type="molecule type" value="Genomic_DNA"/>
</dbReference>
<evidence type="ECO:0000256" key="1">
    <source>
        <dbReference type="SAM" id="SignalP"/>
    </source>
</evidence>
<evidence type="ECO:0000313" key="2">
    <source>
        <dbReference type="EMBL" id="KAK1300839.1"/>
    </source>
</evidence>
<dbReference type="AlphaFoldDB" id="A0AAV9DIG3"/>
<sequence>MSENRGRSSLRHILVAFISILLHSHQVPNTLQDLSLLQVRSFWLSKKQSSSMSANPVRDLHVML</sequence>
<proteinExistence type="predicted"/>
<keyword evidence="3" id="KW-1185">Reference proteome</keyword>
<protein>
    <submittedName>
        <fullName evidence="2">Uncharacterized protein</fullName>
    </submittedName>
</protein>